<dbReference type="AlphaFoldDB" id="A0AAE1AKU2"/>
<accession>A0AAE1AKU2</accession>
<evidence type="ECO:0000313" key="2">
    <source>
        <dbReference type="Proteomes" id="UP001283361"/>
    </source>
</evidence>
<evidence type="ECO:0000313" key="1">
    <source>
        <dbReference type="EMBL" id="KAK3789607.1"/>
    </source>
</evidence>
<sequence>MVRLPALVHPLSILQHAARMRGASLDLDDCHFRQVVRPGVYTSQSRLAVPLQDSWVGLDTRHTTHDTISTD</sequence>
<comment type="caution">
    <text evidence="1">The sequence shown here is derived from an EMBL/GenBank/DDBJ whole genome shotgun (WGS) entry which is preliminary data.</text>
</comment>
<name>A0AAE1AKU2_9GAST</name>
<reference evidence="1" key="1">
    <citation type="journal article" date="2023" name="G3 (Bethesda)">
        <title>A reference genome for the long-term kleptoplast-retaining sea slug Elysia crispata morphotype clarki.</title>
        <authorList>
            <person name="Eastman K.E."/>
            <person name="Pendleton A.L."/>
            <person name="Shaikh M.A."/>
            <person name="Suttiyut T."/>
            <person name="Ogas R."/>
            <person name="Tomko P."/>
            <person name="Gavelis G."/>
            <person name="Widhalm J.R."/>
            <person name="Wisecaver J.H."/>
        </authorList>
    </citation>
    <scope>NUCLEOTIDE SEQUENCE</scope>
    <source>
        <strain evidence="1">ECLA1</strain>
    </source>
</reference>
<gene>
    <name evidence="1" type="ORF">RRG08_059984</name>
</gene>
<protein>
    <submittedName>
        <fullName evidence="1">Uncharacterized protein</fullName>
    </submittedName>
</protein>
<proteinExistence type="predicted"/>
<keyword evidence="2" id="KW-1185">Reference proteome</keyword>
<dbReference type="EMBL" id="JAWDGP010001649">
    <property type="protein sequence ID" value="KAK3789607.1"/>
    <property type="molecule type" value="Genomic_DNA"/>
</dbReference>
<dbReference type="Proteomes" id="UP001283361">
    <property type="component" value="Unassembled WGS sequence"/>
</dbReference>
<organism evidence="1 2">
    <name type="scientific">Elysia crispata</name>
    <name type="common">lettuce slug</name>
    <dbReference type="NCBI Taxonomy" id="231223"/>
    <lineage>
        <taxon>Eukaryota</taxon>
        <taxon>Metazoa</taxon>
        <taxon>Spiralia</taxon>
        <taxon>Lophotrochozoa</taxon>
        <taxon>Mollusca</taxon>
        <taxon>Gastropoda</taxon>
        <taxon>Heterobranchia</taxon>
        <taxon>Euthyneura</taxon>
        <taxon>Panpulmonata</taxon>
        <taxon>Sacoglossa</taxon>
        <taxon>Placobranchoidea</taxon>
        <taxon>Plakobranchidae</taxon>
        <taxon>Elysia</taxon>
    </lineage>
</organism>